<dbReference type="EMBL" id="JAIQCV010000012">
    <property type="protein sequence ID" value="KAH1040327.1"/>
    <property type="molecule type" value="Genomic_DNA"/>
</dbReference>
<evidence type="ECO:0000256" key="5">
    <source>
        <dbReference type="ARBA" id="ARBA00022692"/>
    </source>
</evidence>
<evidence type="ECO:0000256" key="14">
    <source>
        <dbReference type="SAM" id="Phobius"/>
    </source>
</evidence>
<dbReference type="InterPro" id="IPR050528">
    <property type="entry name" value="L-type_Lectin-RKs"/>
</dbReference>
<dbReference type="PROSITE" id="PS50011">
    <property type="entry name" value="PROTEIN_KINASE_DOM"/>
    <property type="match status" value="1"/>
</dbReference>
<dbReference type="GO" id="GO:0004672">
    <property type="term" value="F:protein kinase activity"/>
    <property type="evidence" value="ECO:0007669"/>
    <property type="project" value="InterPro"/>
</dbReference>
<evidence type="ECO:0000256" key="12">
    <source>
        <dbReference type="ARBA" id="ARBA00023170"/>
    </source>
</evidence>
<keyword evidence="11 14" id="KW-0472">Membrane</keyword>
<dbReference type="GO" id="GO:0030246">
    <property type="term" value="F:carbohydrate binding"/>
    <property type="evidence" value="ECO:0007669"/>
    <property type="project" value="UniProtKB-KW"/>
</dbReference>
<dbReference type="Pfam" id="PF07714">
    <property type="entry name" value="PK_Tyr_Ser-Thr"/>
    <property type="match status" value="1"/>
</dbReference>
<dbReference type="GO" id="GO:0005524">
    <property type="term" value="F:ATP binding"/>
    <property type="evidence" value="ECO:0007669"/>
    <property type="project" value="UniProtKB-KW"/>
</dbReference>
<feature type="transmembrane region" description="Helical" evidence="14">
    <location>
        <begin position="54"/>
        <end position="78"/>
    </location>
</feature>
<keyword evidence="12" id="KW-0675">Receptor</keyword>
<dbReference type="InterPro" id="IPR011009">
    <property type="entry name" value="Kinase-like_dom_sf"/>
</dbReference>
<dbReference type="SUPFAM" id="SSF56112">
    <property type="entry name" value="Protein kinase-like (PK-like)"/>
    <property type="match status" value="1"/>
</dbReference>
<evidence type="ECO:0000256" key="9">
    <source>
        <dbReference type="ARBA" id="ARBA00022840"/>
    </source>
</evidence>
<keyword evidence="17" id="KW-1185">Reference proteome</keyword>
<comment type="caution">
    <text evidence="16">The sequence shown here is derived from an EMBL/GenBank/DDBJ whole genome shotgun (WGS) entry which is preliminary data.</text>
</comment>
<evidence type="ECO:0000256" key="6">
    <source>
        <dbReference type="ARBA" id="ARBA00022729"/>
    </source>
</evidence>
<organism evidence="16 17">
    <name type="scientific">Gossypium stocksii</name>
    <dbReference type="NCBI Taxonomy" id="47602"/>
    <lineage>
        <taxon>Eukaryota</taxon>
        <taxon>Viridiplantae</taxon>
        <taxon>Streptophyta</taxon>
        <taxon>Embryophyta</taxon>
        <taxon>Tracheophyta</taxon>
        <taxon>Spermatophyta</taxon>
        <taxon>Magnoliopsida</taxon>
        <taxon>eudicotyledons</taxon>
        <taxon>Gunneridae</taxon>
        <taxon>Pentapetalae</taxon>
        <taxon>rosids</taxon>
        <taxon>malvids</taxon>
        <taxon>Malvales</taxon>
        <taxon>Malvaceae</taxon>
        <taxon>Malvoideae</taxon>
        <taxon>Gossypium</taxon>
    </lineage>
</organism>
<proteinExistence type="inferred from homology"/>
<dbReference type="Proteomes" id="UP000828251">
    <property type="component" value="Unassembled WGS sequence"/>
</dbReference>
<comment type="similarity">
    <text evidence="2">In the N-terminal section; belongs to the leguminous lectin family.</text>
</comment>
<evidence type="ECO:0000256" key="3">
    <source>
        <dbReference type="ARBA" id="ARBA00010217"/>
    </source>
</evidence>
<keyword evidence="13" id="KW-0325">Glycoprotein</keyword>
<evidence type="ECO:0000256" key="10">
    <source>
        <dbReference type="ARBA" id="ARBA00022989"/>
    </source>
</evidence>
<protein>
    <recommendedName>
        <fullName evidence="15">Protein kinase domain-containing protein</fullName>
    </recommendedName>
</protein>
<keyword evidence="7" id="KW-0430">Lectin</keyword>
<evidence type="ECO:0000313" key="17">
    <source>
        <dbReference type="Proteomes" id="UP000828251"/>
    </source>
</evidence>
<evidence type="ECO:0000256" key="8">
    <source>
        <dbReference type="ARBA" id="ARBA00022741"/>
    </source>
</evidence>
<comment type="subcellular location">
    <subcellularLocation>
        <location evidence="1">Cell membrane</location>
        <topology evidence="1">Single-pass type I membrane protein</topology>
    </subcellularLocation>
</comment>
<feature type="domain" description="Protein kinase" evidence="15">
    <location>
        <begin position="1"/>
        <end position="330"/>
    </location>
</feature>
<dbReference type="InterPro" id="IPR000719">
    <property type="entry name" value="Prot_kinase_dom"/>
</dbReference>
<evidence type="ECO:0000256" key="11">
    <source>
        <dbReference type="ARBA" id="ARBA00023136"/>
    </source>
</evidence>
<dbReference type="OrthoDB" id="4062651at2759"/>
<feature type="transmembrane region" description="Helical" evidence="14">
    <location>
        <begin position="166"/>
        <end position="189"/>
    </location>
</feature>
<dbReference type="GO" id="GO:0005886">
    <property type="term" value="C:plasma membrane"/>
    <property type="evidence" value="ECO:0007669"/>
    <property type="project" value="UniProtKB-SubCell"/>
</dbReference>
<dbReference type="Gene3D" id="1.10.510.10">
    <property type="entry name" value="Transferase(Phosphotransferase) domain 1"/>
    <property type="match status" value="1"/>
</dbReference>
<evidence type="ECO:0000256" key="7">
    <source>
        <dbReference type="ARBA" id="ARBA00022734"/>
    </source>
</evidence>
<sequence length="366" mass="40319">MYVQSAPMAYKSTNASITVVADGSNPVGSCLPPPPVAATVVAPPPHASRDTNSVAALTTISVFVVLIVISLCVCCFCCRRLWRKRQKAIELDDDDDDELFGGDFQNGMGPRKFPFMEIAKMTSNFKGESLVEEEGLVQFTEGELVLVYEFMANGGLDSHLFKGKTLLTLVTIAYYIGISKLATSCWILISINAKLGDFGLARLVDHAKGSQTTHLAGTLGYMAPEYISSRKPSKESDVCSFGVVALEVAYGRRSIEPRYEESQASLVAWVRDLYKNRQLLGAADPRLCMDSNAMQVECLLMVGLWCVHPDRNLRPSIRQVIQVLNFEALLPELPRTRPNPIYDTSTASRIQASETFFSTVPITFPR</sequence>
<evidence type="ECO:0000256" key="13">
    <source>
        <dbReference type="ARBA" id="ARBA00023180"/>
    </source>
</evidence>
<keyword evidence="10 14" id="KW-1133">Transmembrane helix</keyword>
<evidence type="ECO:0000256" key="2">
    <source>
        <dbReference type="ARBA" id="ARBA00008536"/>
    </source>
</evidence>
<dbReference type="FunFam" id="1.10.510.10:FF:000240">
    <property type="entry name" value="Lectin-domain containing receptor kinase A4.3"/>
    <property type="match status" value="1"/>
</dbReference>
<keyword evidence="6" id="KW-0732">Signal</keyword>
<accession>A0A9D3UGX2</accession>
<gene>
    <name evidence="16" type="ORF">J1N35_042070</name>
</gene>
<evidence type="ECO:0000313" key="16">
    <source>
        <dbReference type="EMBL" id="KAH1040327.1"/>
    </source>
</evidence>
<keyword evidence="4" id="KW-1003">Cell membrane</keyword>
<keyword evidence="5 14" id="KW-0812">Transmembrane</keyword>
<dbReference type="PANTHER" id="PTHR27007">
    <property type="match status" value="1"/>
</dbReference>
<name>A0A9D3UGX2_9ROSI</name>
<reference evidence="16 17" key="1">
    <citation type="journal article" date="2021" name="Plant Biotechnol. J.">
        <title>Multi-omics assisted identification of the key and species-specific regulatory components of drought-tolerant mechanisms in Gossypium stocksii.</title>
        <authorList>
            <person name="Yu D."/>
            <person name="Ke L."/>
            <person name="Zhang D."/>
            <person name="Wu Y."/>
            <person name="Sun Y."/>
            <person name="Mei J."/>
            <person name="Sun J."/>
            <person name="Sun Y."/>
        </authorList>
    </citation>
    <scope>NUCLEOTIDE SEQUENCE [LARGE SCALE GENOMIC DNA]</scope>
    <source>
        <strain evidence="17">cv. E1</strain>
        <tissue evidence="16">Leaf</tissue>
    </source>
</reference>
<evidence type="ECO:0000259" key="15">
    <source>
        <dbReference type="PROSITE" id="PS50011"/>
    </source>
</evidence>
<comment type="similarity">
    <text evidence="3">In the C-terminal section; belongs to the protein kinase superfamily. Ser/Thr protein kinase family.</text>
</comment>
<dbReference type="GO" id="GO:0002229">
    <property type="term" value="P:defense response to oomycetes"/>
    <property type="evidence" value="ECO:0007669"/>
    <property type="project" value="UniProtKB-ARBA"/>
</dbReference>
<keyword evidence="9" id="KW-0067">ATP-binding</keyword>
<keyword evidence="8" id="KW-0547">Nucleotide-binding</keyword>
<evidence type="ECO:0000256" key="4">
    <source>
        <dbReference type="ARBA" id="ARBA00022475"/>
    </source>
</evidence>
<dbReference type="AlphaFoldDB" id="A0A9D3UGX2"/>
<dbReference type="InterPro" id="IPR001245">
    <property type="entry name" value="Ser-Thr/Tyr_kinase_cat_dom"/>
</dbReference>
<evidence type="ECO:0000256" key="1">
    <source>
        <dbReference type="ARBA" id="ARBA00004251"/>
    </source>
</evidence>